<evidence type="ECO:0000256" key="16">
    <source>
        <dbReference type="SAM" id="SignalP"/>
    </source>
</evidence>
<dbReference type="Proteomes" id="UP001154078">
    <property type="component" value="Chromosome 5"/>
</dbReference>
<dbReference type="AlphaFoldDB" id="A0A9P0FJJ1"/>
<keyword evidence="6" id="KW-0520">NAD</keyword>
<evidence type="ECO:0000259" key="17">
    <source>
        <dbReference type="PROSITE" id="PS50104"/>
    </source>
</evidence>
<feature type="domain" description="Ig-like" evidence="18">
    <location>
        <begin position="54"/>
        <end position="121"/>
    </location>
</feature>
<feature type="region of interest" description="Disordered" evidence="14">
    <location>
        <begin position="451"/>
        <end position="477"/>
    </location>
</feature>
<dbReference type="GO" id="GO:0007165">
    <property type="term" value="P:signal transduction"/>
    <property type="evidence" value="ECO:0007669"/>
    <property type="project" value="InterPro"/>
</dbReference>
<feature type="chain" id="PRO_5040367188" description="Soluble interferon alpha/beta receptor OPG204" evidence="16">
    <location>
        <begin position="23"/>
        <end position="477"/>
    </location>
</feature>
<dbReference type="PANTHER" id="PTHR11890:SF44">
    <property type="entry name" value="X-LINKED INTERLEUKIN-1 RECEPTOR ACCESSORY PROTEIN-LIKE 2"/>
    <property type="match status" value="1"/>
</dbReference>
<keyword evidence="5" id="KW-1114">Inhibition of host interferon signaling pathway by virus</keyword>
<evidence type="ECO:0000256" key="10">
    <source>
        <dbReference type="ARBA" id="ARBA00023319"/>
    </source>
</evidence>
<evidence type="ECO:0000313" key="20">
    <source>
        <dbReference type="Proteomes" id="UP001154078"/>
    </source>
</evidence>
<evidence type="ECO:0000259" key="18">
    <source>
        <dbReference type="PROSITE" id="PS50835"/>
    </source>
</evidence>
<comment type="similarity">
    <text evidence="1">Belongs to the interleukin-1 receptor family.</text>
</comment>
<keyword evidence="16" id="KW-0732">Signal</keyword>
<comment type="subunit">
    <text evidence="11">Interacts with host IFNA1.</text>
</comment>
<keyword evidence="8" id="KW-0325">Glycoprotein</keyword>
<keyword evidence="9" id="KW-0922">Interferon antiviral system evasion</keyword>
<keyword evidence="20" id="KW-1185">Reference proteome</keyword>
<dbReference type="InterPro" id="IPR007110">
    <property type="entry name" value="Ig-like_dom"/>
</dbReference>
<dbReference type="SUPFAM" id="SSF48726">
    <property type="entry name" value="Immunoglobulin"/>
    <property type="match status" value="2"/>
</dbReference>
<evidence type="ECO:0000256" key="8">
    <source>
        <dbReference type="ARBA" id="ARBA00023180"/>
    </source>
</evidence>
<dbReference type="PROSITE" id="PS50835">
    <property type="entry name" value="IG_LIKE"/>
    <property type="match status" value="2"/>
</dbReference>
<dbReference type="InterPro" id="IPR000157">
    <property type="entry name" value="TIR_dom"/>
</dbReference>
<dbReference type="Gene3D" id="3.40.50.10140">
    <property type="entry name" value="Toll/interleukin-1 receptor homology (TIR) domain"/>
    <property type="match status" value="1"/>
</dbReference>
<reference evidence="19" key="1">
    <citation type="submission" date="2021-12" db="EMBL/GenBank/DDBJ databases">
        <authorList>
            <person name="King R."/>
        </authorList>
    </citation>
    <scope>NUCLEOTIDE SEQUENCE</scope>
</reference>
<evidence type="ECO:0000256" key="2">
    <source>
        <dbReference type="ARBA" id="ARBA00022518"/>
    </source>
</evidence>
<dbReference type="PANTHER" id="PTHR11890">
    <property type="entry name" value="INTERLEUKIN-1 RECEPTOR FAMILY MEMBER"/>
    <property type="match status" value="1"/>
</dbReference>
<sequence length="477" mass="54062">MANKHAIVFALSAFLILNSAIAIQDFCSQDNFNTSGTHLQLTREASSEEFGVIGQFKSLHCCAKGYRSIEWYKDGKLLPWPQASFIIYPELANQTIYTQQLTEDDAGNYTCVIRNDTVYLTHTIMFVVFDKVPEDPKFTYISEDKKIAVGHDLRLFCEAFAGRVDLPDALNEAVWTKVNYNGTAATMDKDPRIKQKKSQREAEQTYGTYLIIENIKNADFGEYICTVTKPGFELKRSVIVRELEEVIYLNPNPIPVKKLLIFLSILAIIGTVIGILYLRYALMLRVELKDKLGPVENSNGKTSDVMIVYSGKDTEIALGVLLPTLENQYNYKCSSRELPLNVNMWYSHLKEPAKSTKRLLPLLSPALLNEKWESDNVLMALKQLQLVGPQMCCVALKELPKKENEVKNAQGETLTSLSRNLNVITWDRQNEEKFWLSLRLRLPPNRMRLEVNSSASNGGNNSRLTGISRQESLDNLV</sequence>
<feature type="transmembrane region" description="Helical" evidence="15">
    <location>
        <begin position="259"/>
        <end position="282"/>
    </location>
</feature>
<dbReference type="InterPro" id="IPR015621">
    <property type="entry name" value="IL-1_rcpt_fam"/>
</dbReference>
<accession>A0A9P0FJJ1</accession>
<dbReference type="SUPFAM" id="SSF52200">
    <property type="entry name" value="Toll/Interleukin receptor TIR domain"/>
    <property type="match status" value="1"/>
</dbReference>
<protein>
    <recommendedName>
        <fullName evidence="12">Soluble interferon alpha/beta receptor OPG204</fullName>
    </recommendedName>
</protein>
<dbReference type="SMART" id="SM00409">
    <property type="entry name" value="IG"/>
    <property type="match status" value="2"/>
</dbReference>
<dbReference type="InterPro" id="IPR013783">
    <property type="entry name" value="Ig-like_fold"/>
</dbReference>
<proteinExistence type="inferred from homology"/>
<evidence type="ECO:0000256" key="12">
    <source>
        <dbReference type="ARBA" id="ARBA00041012"/>
    </source>
</evidence>
<evidence type="ECO:0000313" key="19">
    <source>
        <dbReference type="EMBL" id="CAH0557087.1"/>
    </source>
</evidence>
<feature type="signal peptide" evidence="16">
    <location>
        <begin position="1"/>
        <end position="22"/>
    </location>
</feature>
<dbReference type="Pfam" id="PF13895">
    <property type="entry name" value="Ig_2"/>
    <property type="match status" value="1"/>
</dbReference>
<evidence type="ECO:0000256" key="14">
    <source>
        <dbReference type="SAM" id="MobiDB-lite"/>
    </source>
</evidence>
<keyword evidence="15" id="KW-1133">Transmembrane helix</keyword>
<feature type="domain" description="TIR" evidence="17">
    <location>
        <begin position="301"/>
        <end position="442"/>
    </location>
</feature>
<evidence type="ECO:0000256" key="15">
    <source>
        <dbReference type="SAM" id="Phobius"/>
    </source>
</evidence>
<evidence type="ECO:0000256" key="5">
    <source>
        <dbReference type="ARBA" id="ARBA00022830"/>
    </source>
</evidence>
<keyword evidence="15" id="KW-0472">Membrane</keyword>
<dbReference type="GO" id="GO:0039502">
    <property type="term" value="P:symbiont-mediated suppression of host type I interferon-mediated signaling pathway"/>
    <property type="evidence" value="ECO:0007669"/>
    <property type="project" value="UniProtKB-KW"/>
</dbReference>
<dbReference type="InterPro" id="IPR035897">
    <property type="entry name" value="Toll_tir_struct_dom_sf"/>
</dbReference>
<feature type="compositionally biased region" description="Low complexity" evidence="14">
    <location>
        <begin position="451"/>
        <end position="462"/>
    </location>
</feature>
<keyword evidence="7" id="KW-1015">Disulfide bond</keyword>
<dbReference type="GO" id="GO:0016787">
    <property type="term" value="F:hydrolase activity"/>
    <property type="evidence" value="ECO:0007669"/>
    <property type="project" value="UniProtKB-KW"/>
</dbReference>
<keyword evidence="4" id="KW-0378">Hydrolase</keyword>
<evidence type="ECO:0000256" key="3">
    <source>
        <dbReference type="ARBA" id="ARBA00022632"/>
    </source>
</evidence>
<evidence type="ECO:0000256" key="7">
    <source>
        <dbReference type="ARBA" id="ARBA00023157"/>
    </source>
</evidence>
<evidence type="ECO:0000256" key="11">
    <source>
        <dbReference type="ARBA" id="ARBA00038761"/>
    </source>
</evidence>
<keyword evidence="15" id="KW-0812">Transmembrane</keyword>
<keyword evidence="3" id="KW-1090">Inhibition of host innate immune response by virus</keyword>
<comment type="function">
    <text evidence="13">Counteracts the antiviral effects of host IFN-alpha/beta and key IFN-inducible proteins involved in viral RNA degradation suxh as host OAS1. Acts as a soluble IFN-alpha receptor and thus inhibits the interaction between host IFN-alpha and its receptor.</text>
</comment>
<evidence type="ECO:0000256" key="1">
    <source>
        <dbReference type="ARBA" id="ARBA00009752"/>
    </source>
</evidence>
<gene>
    <name evidence="19" type="ORF">MELIAE_LOCUS7881</name>
</gene>
<keyword evidence="10" id="KW-0393">Immunoglobulin domain</keyword>
<keyword evidence="5" id="KW-0899">Viral immunoevasion</keyword>
<evidence type="ECO:0000256" key="13">
    <source>
        <dbReference type="ARBA" id="ARBA00045444"/>
    </source>
</evidence>
<dbReference type="Gene3D" id="2.60.40.10">
    <property type="entry name" value="Immunoglobulins"/>
    <property type="match status" value="2"/>
</dbReference>
<dbReference type="PROSITE" id="PS50104">
    <property type="entry name" value="TIR"/>
    <property type="match status" value="1"/>
</dbReference>
<dbReference type="OrthoDB" id="6019866at2759"/>
<feature type="domain" description="Ig-like" evidence="18">
    <location>
        <begin position="136"/>
        <end position="239"/>
    </location>
</feature>
<name>A0A9P0FJJ1_BRAAE</name>
<dbReference type="InterPro" id="IPR036179">
    <property type="entry name" value="Ig-like_dom_sf"/>
</dbReference>
<dbReference type="CDD" id="cd00096">
    <property type="entry name" value="Ig"/>
    <property type="match status" value="1"/>
</dbReference>
<evidence type="ECO:0000256" key="9">
    <source>
        <dbReference type="ARBA" id="ARBA00023258"/>
    </source>
</evidence>
<organism evidence="19 20">
    <name type="scientific">Brassicogethes aeneus</name>
    <name type="common">Rape pollen beetle</name>
    <name type="synonym">Meligethes aeneus</name>
    <dbReference type="NCBI Taxonomy" id="1431903"/>
    <lineage>
        <taxon>Eukaryota</taxon>
        <taxon>Metazoa</taxon>
        <taxon>Ecdysozoa</taxon>
        <taxon>Arthropoda</taxon>
        <taxon>Hexapoda</taxon>
        <taxon>Insecta</taxon>
        <taxon>Pterygota</taxon>
        <taxon>Neoptera</taxon>
        <taxon>Endopterygota</taxon>
        <taxon>Coleoptera</taxon>
        <taxon>Polyphaga</taxon>
        <taxon>Cucujiformia</taxon>
        <taxon>Nitidulidae</taxon>
        <taxon>Meligethinae</taxon>
        <taxon>Brassicogethes</taxon>
    </lineage>
</organism>
<keyword evidence="2" id="KW-0244">Early protein</keyword>
<evidence type="ECO:0000256" key="4">
    <source>
        <dbReference type="ARBA" id="ARBA00022801"/>
    </source>
</evidence>
<evidence type="ECO:0000256" key="6">
    <source>
        <dbReference type="ARBA" id="ARBA00023027"/>
    </source>
</evidence>
<keyword evidence="5" id="KW-0945">Host-virus interaction</keyword>
<dbReference type="EMBL" id="OV121136">
    <property type="protein sequence ID" value="CAH0557087.1"/>
    <property type="molecule type" value="Genomic_DNA"/>
</dbReference>
<dbReference type="InterPro" id="IPR003599">
    <property type="entry name" value="Ig_sub"/>
</dbReference>